<dbReference type="GO" id="GO:0005737">
    <property type="term" value="C:cytoplasm"/>
    <property type="evidence" value="ECO:0007669"/>
    <property type="project" value="TreeGrafter"/>
</dbReference>
<accession>A0AAD3M8D0</accession>
<name>A0AAD3M8D0_LATJO</name>
<feature type="region of interest" description="Disordered" evidence="1">
    <location>
        <begin position="54"/>
        <end position="73"/>
    </location>
</feature>
<comment type="caution">
    <text evidence="2">The sequence shown here is derived from an EMBL/GenBank/DDBJ whole genome shotgun (WGS) entry which is preliminary data.</text>
</comment>
<dbReference type="PANTHER" id="PTHR36542:SF2">
    <property type="entry name" value="GIG2-LIKE PROTEIN DRED-RELATED"/>
    <property type="match status" value="1"/>
</dbReference>
<dbReference type="AlphaFoldDB" id="A0AAD3M8D0"/>
<reference evidence="2" key="1">
    <citation type="submission" date="2022-08" db="EMBL/GenBank/DDBJ databases">
        <title>Genome sequencing of akame (Lates japonicus).</title>
        <authorList>
            <person name="Hashiguchi Y."/>
            <person name="Takahashi H."/>
        </authorList>
    </citation>
    <scope>NUCLEOTIDE SEQUENCE</scope>
    <source>
        <strain evidence="2">Kochi</strain>
    </source>
</reference>
<protein>
    <submittedName>
        <fullName evidence="2">Uncharacterized protein</fullName>
    </submittedName>
</protein>
<organism evidence="2 3">
    <name type="scientific">Lates japonicus</name>
    <name type="common">Japanese lates</name>
    <dbReference type="NCBI Taxonomy" id="270547"/>
    <lineage>
        <taxon>Eukaryota</taxon>
        <taxon>Metazoa</taxon>
        <taxon>Chordata</taxon>
        <taxon>Craniata</taxon>
        <taxon>Vertebrata</taxon>
        <taxon>Euteleostomi</taxon>
        <taxon>Actinopterygii</taxon>
        <taxon>Neopterygii</taxon>
        <taxon>Teleostei</taxon>
        <taxon>Neoteleostei</taxon>
        <taxon>Acanthomorphata</taxon>
        <taxon>Carangaria</taxon>
        <taxon>Carangaria incertae sedis</taxon>
        <taxon>Centropomidae</taxon>
        <taxon>Lates</taxon>
    </lineage>
</organism>
<sequence length="73" mass="8376">MGFSSLRWDARQRLYLSRDLKKASRYPINHPESDRAVVRVMVEVGKVIAINGQGHPMQKSWHDKGSTTAWNLP</sequence>
<keyword evidence="3" id="KW-1185">Reference proteome</keyword>
<evidence type="ECO:0000313" key="2">
    <source>
        <dbReference type="EMBL" id="GLD48859.1"/>
    </source>
</evidence>
<dbReference type="PANTHER" id="PTHR36542">
    <property type="entry name" value="GIG2-LIKE PROTEIN DRED-RELATED"/>
    <property type="match status" value="1"/>
</dbReference>
<dbReference type="Proteomes" id="UP001279410">
    <property type="component" value="Unassembled WGS sequence"/>
</dbReference>
<dbReference type="SUPFAM" id="SSF56399">
    <property type="entry name" value="ADP-ribosylation"/>
    <property type="match status" value="1"/>
</dbReference>
<proteinExistence type="predicted"/>
<evidence type="ECO:0000256" key="1">
    <source>
        <dbReference type="SAM" id="MobiDB-lite"/>
    </source>
</evidence>
<dbReference type="EMBL" id="BRZM01000007">
    <property type="protein sequence ID" value="GLD48859.1"/>
    <property type="molecule type" value="Genomic_DNA"/>
</dbReference>
<evidence type="ECO:0000313" key="3">
    <source>
        <dbReference type="Proteomes" id="UP001279410"/>
    </source>
</evidence>
<dbReference type="Gene3D" id="3.90.175.10">
    <property type="entry name" value="Diphtheria Toxin, domain 1"/>
    <property type="match status" value="1"/>
</dbReference>
<gene>
    <name evidence="2" type="ORF">AKAME5_000275700</name>
</gene>